<dbReference type="RefSeq" id="WP_129080119.1">
    <property type="nucleotide sequence ID" value="NZ_QOUX01000047.1"/>
</dbReference>
<dbReference type="OrthoDB" id="2427704at2"/>
<dbReference type="EMBL" id="QOUX01000047">
    <property type="protein sequence ID" value="RXI96138.1"/>
    <property type="molecule type" value="Genomic_DNA"/>
</dbReference>
<dbReference type="Proteomes" id="UP000290649">
    <property type="component" value="Unassembled WGS sequence"/>
</dbReference>
<evidence type="ECO:0000313" key="1">
    <source>
        <dbReference type="EMBL" id="RXI96138.1"/>
    </source>
</evidence>
<comment type="caution">
    <text evidence="1">The sequence shown here is derived from an EMBL/GenBank/DDBJ whole genome shotgun (WGS) entry which is preliminary data.</text>
</comment>
<protein>
    <recommendedName>
        <fullName evidence="3">IDEAL domain-containing protein</fullName>
    </recommendedName>
</protein>
<gene>
    <name evidence="1" type="ORF">DS745_20550</name>
</gene>
<dbReference type="AlphaFoldDB" id="A0A4Q0VL50"/>
<organism evidence="1 2">
    <name type="scientific">Anaerobacillus alkaliphilus</name>
    <dbReference type="NCBI Taxonomy" id="1548597"/>
    <lineage>
        <taxon>Bacteria</taxon>
        <taxon>Bacillati</taxon>
        <taxon>Bacillota</taxon>
        <taxon>Bacilli</taxon>
        <taxon>Bacillales</taxon>
        <taxon>Bacillaceae</taxon>
        <taxon>Anaerobacillus</taxon>
    </lineage>
</organism>
<evidence type="ECO:0008006" key="3">
    <source>
        <dbReference type="Google" id="ProtNLM"/>
    </source>
</evidence>
<name>A0A4Q0VL50_9BACI</name>
<evidence type="ECO:0000313" key="2">
    <source>
        <dbReference type="Proteomes" id="UP000290649"/>
    </source>
</evidence>
<keyword evidence="2" id="KW-1185">Reference proteome</keyword>
<reference evidence="1 2" key="1">
    <citation type="journal article" date="2019" name="Int. J. Syst. Evol. Microbiol.">
        <title>Anaerobacillus alkaliphilus sp. nov., a novel alkaliphilic and moderately halophilic bacterium.</title>
        <authorList>
            <person name="Borsodi A.K."/>
            <person name="Aszalos J.M."/>
            <person name="Bihari P."/>
            <person name="Nagy I."/>
            <person name="Schumann P."/>
            <person name="Sproer C."/>
            <person name="Kovacs A.L."/>
            <person name="Boka K."/>
            <person name="Dobosy P."/>
            <person name="Ovari M."/>
            <person name="Szili-Kovacs T."/>
            <person name="Toth E."/>
        </authorList>
    </citation>
    <scope>NUCLEOTIDE SEQUENCE [LARGE SCALE GENOMIC DNA]</scope>
    <source>
        <strain evidence="1 2">B16-10</strain>
    </source>
</reference>
<accession>A0A4Q0VL50</accession>
<proteinExistence type="predicted"/>
<sequence>MFSTNPELKVGEWVKGKTENDELIKGYIVSIDQFNGIVKITVVESDHIKLIGKYVVLLKKNVTLLPVVHIWTEGFVRDLIDVALLTNDSEWFKELVQKLPSSIKDTTNDRTNSFLTKNRLNSYK</sequence>